<feature type="region of interest" description="Disordered" evidence="12">
    <location>
        <begin position="430"/>
        <end position="454"/>
    </location>
</feature>
<dbReference type="GO" id="GO:0000972">
    <property type="term" value="P:transcription-dependent tethering of RNA polymerase II gene DNA at nuclear periphery"/>
    <property type="evidence" value="ECO:0007669"/>
    <property type="project" value="TreeGrafter"/>
</dbReference>
<dbReference type="GO" id="GO:0006606">
    <property type="term" value="P:protein import into nucleus"/>
    <property type="evidence" value="ECO:0007669"/>
    <property type="project" value="TreeGrafter"/>
</dbReference>
<dbReference type="Proteomes" id="UP000304947">
    <property type="component" value="Unassembled WGS sequence"/>
</dbReference>
<evidence type="ECO:0000256" key="1">
    <source>
        <dbReference type="ARBA" id="ARBA00004335"/>
    </source>
</evidence>
<evidence type="ECO:0000256" key="4">
    <source>
        <dbReference type="ARBA" id="ARBA00007373"/>
    </source>
</evidence>
<protein>
    <submittedName>
        <fullName evidence="15">Nucleoporin-domain-containing protein</fullName>
    </submittedName>
</protein>
<proteinExistence type="inferred from homology"/>
<dbReference type="SUPFAM" id="SSF50978">
    <property type="entry name" value="WD40 repeat-like"/>
    <property type="match status" value="1"/>
</dbReference>
<feature type="non-terminal residue" evidence="15">
    <location>
        <position position="1713"/>
    </location>
</feature>
<feature type="compositionally biased region" description="Polar residues" evidence="12">
    <location>
        <begin position="29"/>
        <end position="41"/>
    </location>
</feature>
<dbReference type="GO" id="GO:0044611">
    <property type="term" value="C:nuclear pore inner ring"/>
    <property type="evidence" value="ECO:0007669"/>
    <property type="project" value="TreeGrafter"/>
</dbReference>
<dbReference type="FunFam" id="1.25.40.440:FF:000001">
    <property type="entry name" value="Nuclear pore complex subunit"/>
    <property type="match status" value="1"/>
</dbReference>
<dbReference type="GO" id="GO:0051028">
    <property type="term" value="P:mRNA transport"/>
    <property type="evidence" value="ECO:0007669"/>
    <property type="project" value="UniProtKB-KW"/>
</dbReference>
<feature type="compositionally biased region" description="Polar residues" evidence="12">
    <location>
        <begin position="1"/>
        <end position="10"/>
    </location>
</feature>
<evidence type="ECO:0000256" key="12">
    <source>
        <dbReference type="SAM" id="MobiDB-lite"/>
    </source>
</evidence>
<dbReference type="Gene3D" id="1.25.40.450">
    <property type="entry name" value="Nucleoporin, helical domain, N-terminal subdomain"/>
    <property type="match status" value="1"/>
</dbReference>
<dbReference type="Pfam" id="PF03177">
    <property type="entry name" value="Nucleoporin_C"/>
    <property type="match status" value="1"/>
</dbReference>
<evidence type="ECO:0000259" key="14">
    <source>
        <dbReference type="Pfam" id="PF08801"/>
    </source>
</evidence>
<evidence type="ECO:0000256" key="6">
    <source>
        <dbReference type="ARBA" id="ARBA00022816"/>
    </source>
</evidence>
<dbReference type="InterPro" id="IPR014908">
    <property type="entry name" value="Nucleoporin_Nup133/Nup155_N"/>
</dbReference>
<keyword evidence="7" id="KW-0653">Protein transport</keyword>
<dbReference type="PANTHER" id="PTHR10350:SF6">
    <property type="entry name" value="NUCLEAR PORE COMPLEX PROTEIN NUP155"/>
    <property type="match status" value="1"/>
</dbReference>
<evidence type="ECO:0000256" key="11">
    <source>
        <dbReference type="ARBA" id="ARBA00023242"/>
    </source>
</evidence>
<dbReference type="GO" id="GO:0051292">
    <property type="term" value="P:nuclear pore complex assembly"/>
    <property type="evidence" value="ECO:0007669"/>
    <property type="project" value="UniProtKB-ARBA"/>
</dbReference>
<evidence type="ECO:0000313" key="16">
    <source>
        <dbReference type="Proteomes" id="UP000304947"/>
    </source>
</evidence>
<dbReference type="EMBL" id="QZBU01000487">
    <property type="protein sequence ID" value="TIA66565.1"/>
    <property type="molecule type" value="Genomic_DNA"/>
</dbReference>
<evidence type="ECO:0000313" key="15">
    <source>
        <dbReference type="EMBL" id="TIA66565.1"/>
    </source>
</evidence>
<name>A0A4T0DZ64_AURPU</name>
<organism evidence="15 16">
    <name type="scientific">Aureobasidium pullulans</name>
    <name type="common">Black yeast</name>
    <name type="synonym">Pullularia pullulans</name>
    <dbReference type="NCBI Taxonomy" id="5580"/>
    <lineage>
        <taxon>Eukaryota</taxon>
        <taxon>Fungi</taxon>
        <taxon>Dikarya</taxon>
        <taxon>Ascomycota</taxon>
        <taxon>Pezizomycotina</taxon>
        <taxon>Dothideomycetes</taxon>
        <taxon>Dothideomycetidae</taxon>
        <taxon>Dothideales</taxon>
        <taxon>Saccotheciaceae</taxon>
        <taxon>Aureobasidium</taxon>
    </lineage>
</organism>
<dbReference type="InterPro" id="IPR042538">
    <property type="entry name" value="Nucleoporin_Nup155_C_3"/>
</dbReference>
<evidence type="ECO:0000259" key="13">
    <source>
        <dbReference type="Pfam" id="PF03177"/>
    </source>
</evidence>
<evidence type="ECO:0000256" key="3">
    <source>
        <dbReference type="ARBA" id="ARBA00004620"/>
    </source>
</evidence>
<evidence type="ECO:0000256" key="7">
    <source>
        <dbReference type="ARBA" id="ARBA00022927"/>
    </source>
</evidence>
<dbReference type="GO" id="GO:0017056">
    <property type="term" value="F:structural constituent of nuclear pore"/>
    <property type="evidence" value="ECO:0007669"/>
    <property type="project" value="InterPro"/>
</dbReference>
<dbReference type="InterPro" id="IPR004870">
    <property type="entry name" value="Nucleoporin_Nup155"/>
</dbReference>
<dbReference type="InterPro" id="IPR007187">
    <property type="entry name" value="Nucleoporin_Nup133/Nup155_C"/>
</dbReference>
<evidence type="ECO:0000256" key="2">
    <source>
        <dbReference type="ARBA" id="ARBA00004567"/>
    </source>
</evidence>
<dbReference type="Pfam" id="PF08801">
    <property type="entry name" value="Nucleoporin_N"/>
    <property type="match status" value="1"/>
</dbReference>
<dbReference type="Gene3D" id="1.25.40.440">
    <property type="entry name" value="Nucleoporin, helical domain, central subdomain"/>
    <property type="match status" value="1"/>
</dbReference>
<keyword evidence="8" id="KW-0811">Translocation</keyword>
<comment type="subcellular location">
    <subcellularLocation>
        <location evidence="1">Nucleus membrane</location>
        <topology evidence="1">Peripheral membrane protein</topology>
        <orientation evidence="1">Cytoplasmic side</orientation>
    </subcellularLocation>
    <subcellularLocation>
        <location evidence="3">Nucleus membrane</location>
        <topology evidence="3">Peripheral membrane protein</topology>
        <orientation evidence="3">Nucleoplasmic side</orientation>
    </subcellularLocation>
    <subcellularLocation>
        <location evidence="2">Nucleus</location>
        <location evidence="2">Nuclear pore complex</location>
    </subcellularLocation>
</comment>
<feature type="domain" description="Nucleoporin Nup133/Nup155-like N-terminal" evidence="14">
    <location>
        <begin position="117"/>
        <end position="571"/>
    </location>
</feature>
<dbReference type="Gene3D" id="1.20.120.1880">
    <property type="entry name" value="Nucleoporin, helical C-terminal domain"/>
    <property type="match status" value="1"/>
</dbReference>
<keyword evidence="6" id="KW-0509">mRNA transport</keyword>
<dbReference type="InterPro" id="IPR036322">
    <property type="entry name" value="WD40_repeat_dom_sf"/>
</dbReference>
<dbReference type="Gene3D" id="1.20.58.1780">
    <property type="match status" value="1"/>
</dbReference>
<comment type="caution">
    <text evidence="15">The sequence shown here is derived from an EMBL/GenBank/DDBJ whole genome shotgun (WGS) entry which is preliminary data.</text>
</comment>
<comment type="similarity">
    <text evidence="4">Belongs to the non-repetitive/WGA-negative nucleoporin family.</text>
</comment>
<keyword evidence="11" id="KW-0539">Nucleus</keyword>
<dbReference type="FunFam" id="1.25.40.450:FF:000002">
    <property type="entry name" value="Putative non-repetitive nucleoporin"/>
    <property type="match status" value="1"/>
</dbReference>
<dbReference type="InterPro" id="IPR042533">
    <property type="entry name" value="Nucleoporin_Nup155_C_1"/>
</dbReference>
<dbReference type="GO" id="GO:0036228">
    <property type="term" value="P:protein localization to nuclear inner membrane"/>
    <property type="evidence" value="ECO:0007669"/>
    <property type="project" value="TreeGrafter"/>
</dbReference>
<keyword evidence="9" id="KW-0906">Nuclear pore complex</keyword>
<evidence type="ECO:0000256" key="8">
    <source>
        <dbReference type="ARBA" id="ARBA00023010"/>
    </source>
</evidence>
<keyword evidence="10" id="KW-0472">Membrane</keyword>
<feature type="domain" description="Nucleoporin Nup133/Nup155-like C-terminal" evidence="13">
    <location>
        <begin position="677"/>
        <end position="1340"/>
    </location>
</feature>
<accession>A0A4T0DZ64</accession>
<feature type="region of interest" description="Disordered" evidence="12">
    <location>
        <begin position="1"/>
        <end position="41"/>
    </location>
</feature>
<evidence type="ECO:0000256" key="9">
    <source>
        <dbReference type="ARBA" id="ARBA00023132"/>
    </source>
</evidence>
<dbReference type="GO" id="GO:0031965">
    <property type="term" value="C:nuclear membrane"/>
    <property type="evidence" value="ECO:0007669"/>
    <property type="project" value="UniProtKB-SubCell"/>
</dbReference>
<dbReference type="PANTHER" id="PTHR10350">
    <property type="entry name" value="NUCLEAR PORE COMPLEX PROTEIN NUP155"/>
    <property type="match status" value="1"/>
</dbReference>
<reference evidence="15 16" key="1">
    <citation type="submission" date="2018-10" db="EMBL/GenBank/DDBJ databases">
        <title>Fifty Aureobasidium pullulans genomes reveal a recombining polyextremotolerant generalist.</title>
        <authorList>
            <person name="Gostincar C."/>
            <person name="Turk M."/>
            <person name="Zajc J."/>
            <person name="Gunde-Cimerman N."/>
        </authorList>
    </citation>
    <scope>NUCLEOTIDE SEQUENCE [LARGE SCALE GENOMIC DNA]</scope>
    <source>
        <strain evidence="15 16">EXF-3380</strain>
    </source>
</reference>
<evidence type="ECO:0000256" key="5">
    <source>
        <dbReference type="ARBA" id="ARBA00022448"/>
    </source>
</evidence>
<dbReference type="GO" id="GO:0006405">
    <property type="term" value="P:RNA export from nucleus"/>
    <property type="evidence" value="ECO:0007669"/>
    <property type="project" value="TreeGrafter"/>
</dbReference>
<sequence>MALAASQATPQRPLPGAFFNTPAPGRPGSSGQMQQAPSFRSNSAATLAGYRAGQVASRDAPAQRPVTATQDSLAPIERAARTVNEALQSEAQYPALDNYVGQGISNDYDTSFNPAWQPFQRSRNYDIPEQIFEQANLAQVSTHLGLFAELNHAFIVIDSSLYLWDYTHPNPELIGFEDQTNAITAVKLVKPRKGVFIDSITHLLVVATHAEVLLIGLAAARSPHGGWAVQLYSTNMKVPVRGISISHIESSDKTGRIFFGGNQAIDVWELTYQQEERWFANRCSKINHTNSGISSAFQLLPFGGRSDQEHISQMVVDDSRDLLYTLSSSSTIRVYHMKSGNVLDLALSRPFTSLLAQIAHMVPSSDLLSRTTSLVSISPISAQETNRLSLQALTSTGCRIFLSATSGAFYGSSTSSAPTSMQVHHIKFPPKDGETVAPQPQQPQPTSLGPYNTNPSTLDTNTRFLANTKAGVRYAPGYSCWVVPNPNDPHRDSIFFTAPDSGRIKLPRDASHATLFPEVGQFLELPYPSQGIGLVSTPFAAASTPLGFANELAVQFDQSPTEIAVLTSTGVQIMRRRRLVDIFAALARYGGDVEGRDGQVKKFIRNYGRTETAATALAVACGEASDGNADARITNITEPDIVEFAREAFITQGGKPMLNENSVLDNNTPAIDNVRPSPRHDGMALYITRLVRSIWRAPVLTQKVTPVGGLAVTSTVALTKLQNIQRALNSLQEFLNKNKSSIEGLSGPESLGRVANKQDELSLQGEHRAMNALIQLISSIIEGIAFVLVLFDERVDEIVLSLPETSRERARLLTYEGLFCSPDGRNLAKELVKAIVNRNIANGSNVDTVAEALRRRCGSFCSADDVVIFKAQEQVKRASEAGPASEASRGLLNESLRLFQKVAGALSMEHLEWAVSQYIPMSFYAGAIQLALTVAHESDRANRALSWLRDDCPEDDPRQKAFEGRKQCYDLIHQVIVSVEQAFEAHPDGAFSVTAKRQSEAYEIINNSEDEVFQNNLYDWYMGQGWNDRLLEISSPYVISYLRRRMDKNPDHADLLWRYYAHHNNFLEAASVQLLLAKSGFDLNLEQRISYLSRARTNASIRTVSLLDAAQGRQQTLREINDLLEVGNIQDDILQRMKSDPRLTDQRRPQVLKALDGQILEVAELFNQYADQAGYYDICILIYHCADHRNPADIQSTWQLLIEQVHQEADGIDQMAPFEAVALKVRSLGQRLNAAEATFPIPILLPMLLRYALEYQNNAASPMWVIDTFLELDIRPSALLPVVEQMYYTNEQPFVGRHRRVLAADLIYLIQAWLRESERHGDSVLFGSDENAAGIDDLLTSLAGSPDLEPEKRDAVDTLRGRIVDKLQLQPEFKKPAPKLSLTQTKLIPTIKKSSKLNQVKTSEVDYQPSKDKLLPVDQSFVFDSEPVSRGIKRLSNQDLFNSPQYVRPQKQRRQQPHIDDHFSYKISPSNPSFTSSNQTNAASVVAGAENLSFATTVATSFDETDEPWDSSSADYGGDLDLSQVEQIMTSFEQPSHAQTDSTELENSLVKPQVSLERSINTRPPLSATDSHTTAANVQLQAEHSAAFKAPTLKSNSTSMAKSLEHRLVRTLPSDGLFGSFVATEVNHSSFHHLWDSYRLATAAERPFQYYSHEDELNSKVPAGLQFQRTPTSVWEALTDPSQSANVILKANLNFNSSASADKLLTLSLQPLK</sequence>
<keyword evidence="5" id="KW-0813">Transport</keyword>
<evidence type="ECO:0000256" key="10">
    <source>
        <dbReference type="ARBA" id="ARBA00023136"/>
    </source>
</evidence>
<dbReference type="FunFam" id="1.20.58.1780:FF:000003">
    <property type="entry name" value="Non-repetitive nucleoporin, putative"/>
    <property type="match status" value="1"/>
</dbReference>
<gene>
    <name evidence="15" type="ORF">D6C83_02321</name>
</gene>
<dbReference type="InterPro" id="IPR042537">
    <property type="entry name" value="Nucleoporin_Nup155_C_2"/>
</dbReference>